<accession>A0A402CGD9</accession>
<gene>
    <name evidence="1" type="ORF">Rhow_006748</name>
</gene>
<name>A0A402CGD9_RHOWR</name>
<dbReference type="Proteomes" id="UP000287519">
    <property type="component" value="Unassembled WGS sequence"/>
</dbReference>
<dbReference type="AlphaFoldDB" id="A0A402CGD9"/>
<reference evidence="1 2" key="1">
    <citation type="submission" date="2018-11" db="EMBL/GenBank/DDBJ databases">
        <title>Microbial catabolism of amino acid.</title>
        <authorList>
            <person name="Hibi M."/>
            <person name="Ogawa J."/>
        </authorList>
    </citation>
    <scope>NUCLEOTIDE SEQUENCE [LARGE SCALE GENOMIC DNA]</scope>
    <source>
        <strain evidence="1 2">C31-06</strain>
    </source>
</reference>
<evidence type="ECO:0000313" key="1">
    <source>
        <dbReference type="EMBL" id="GCE42619.1"/>
    </source>
</evidence>
<dbReference type="EMBL" id="BHYM01000060">
    <property type="protein sequence ID" value="GCE42619.1"/>
    <property type="molecule type" value="Genomic_DNA"/>
</dbReference>
<comment type="caution">
    <text evidence="1">The sequence shown here is derived from an EMBL/GenBank/DDBJ whole genome shotgun (WGS) entry which is preliminary data.</text>
</comment>
<sequence length="41" mass="4412">MIPSGEQHRATHTQRPNLFPVTALLVSCPAIDSPGTDPTRV</sequence>
<protein>
    <submittedName>
        <fullName evidence="1">Uncharacterized protein</fullName>
    </submittedName>
</protein>
<proteinExistence type="predicted"/>
<organism evidence="1 2">
    <name type="scientific">Rhodococcus wratislaviensis</name>
    <name type="common">Tsukamurella wratislaviensis</name>
    <dbReference type="NCBI Taxonomy" id="44752"/>
    <lineage>
        <taxon>Bacteria</taxon>
        <taxon>Bacillati</taxon>
        <taxon>Actinomycetota</taxon>
        <taxon>Actinomycetes</taxon>
        <taxon>Mycobacteriales</taxon>
        <taxon>Nocardiaceae</taxon>
        <taxon>Rhodococcus</taxon>
    </lineage>
</organism>
<evidence type="ECO:0000313" key="2">
    <source>
        <dbReference type="Proteomes" id="UP000287519"/>
    </source>
</evidence>
<keyword evidence="2" id="KW-1185">Reference proteome</keyword>